<evidence type="ECO:0000313" key="1">
    <source>
        <dbReference type="EMBL" id="KAJ1367964.1"/>
    </source>
</evidence>
<organism evidence="1 2">
    <name type="scientific">Parelaphostrongylus tenuis</name>
    <name type="common">Meningeal worm</name>
    <dbReference type="NCBI Taxonomy" id="148309"/>
    <lineage>
        <taxon>Eukaryota</taxon>
        <taxon>Metazoa</taxon>
        <taxon>Ecdysozoa</taxon>
        <taxon>Nematoda</taxon>
        <taxon>Chromadorea</taxon>
        <taxon>Rhabditida</taxon>
        <taxon>Rhabditina</taxon>
        <taxon>Rhabditomorpha</taxon>
        <taxon>Strongyloidea</taxon>
        <taxon>Metastrongylidae</taxon>
        <taxon>Parelaphostrongylus</taxon>
    </lineage>
</organism>
<dbReference type="Proteomes" id="UP001196413">
    <property type="component" value="Unassembled WGS sequence"/>
</dbReference>
<keyword evidence="2" id="KW-1185">Reference proteome</keyword>
<reference evidence="1" key="1">
    <citation type="submission" date="2021-06" db="EMBL/GenBank/DDBJ databases">
        <title>Parelaphostrongylus tenuis whole genome reference sequence.</title>
        <authorList>
            <person name="Garwood T.J."/>
            <person name="Larsen P.A."/>
            <person name="Fountain-Jones N.M."/>
            <person name="Garbe J.R."/>
            <person name="Macchietto M.G."/>
            <person name="Kania S.A."/>
            <person name="Gerhold R.W."/>
            <person name="Richards J.E."/>
            <person name="Wolf T.M."/>
        </authorList>
    </citation>
    <scope>NUCLEOTIDE SEQUENCE</scope>
    <source>
        <strain evidence="1">MNPRO001-30</strain>
        <tissue evidence="1">Meninges</tissue>
    </source>
</reference>
<dbReference type="AlphaFoldDB" id="A0AAD5R2E0"/>
<dbReference type="EMBL" id="JAHQIW010006052">
    <property type="protein sequence ID" value="KAJ1367964.1"/>
    <property type="molecule type" value="Genomic_DNA"/>
</dbReference>
<accession>A0AAD5R2E0</accession>
<gene>
    <name evidence="1" type="ORF">KIN20_029002</name>
</gene>
<sequence length="55" mass="6861">MNGYTLRKPIPSRTRFRELQSARNSNEHFWKLYESYKILWDPYLRANYLLKLPRE</sequence>
<comment type="caution">
    <text evidence="1">The sequence shown here is derived from an EMBL/GenBank/DDBJ whole genome shotgun (WGS) entry which is preliminary data.</text>
</comment>
<name>A0AAD5R2E0_PARTN</name>
<protein>
    <submittedName>
        <fullName evidence="1">Uncharacterized protein</fullName>
    </submittedName>
</protein>
<evidence type="ECO:0000313" key="2">
    <source>
        <dbReference type="Proteomes" id="UP001196413"/>
    </source>
</evidence>
<proteinExistence type="predicted"/>